<evidence type="ECO:0000256" key="1">
    <source>
        <dbReference type="SAM" id="MobiDB-lite"/>
    </source>
</evidence>
<evidence type="ECO:0000256" key="2">
    <source>
        <dbReference type="SAM" id="Phobius"/>
    </source>
</evidence>
<feature type="signal peptide" evidence="3">
    <location>
        <begin position="1"/>
        <end position="26"/>
    </location>
</feature>
<reference evidence="5 6" key="1">
    <citation type="submission" date="2019-07" db="EMBL/GenBank/DDBJ databases">
        <title>Genomes of Cafeteria roenbergensis.</title>
        <authorList>
            <person name="Fischer M.G."/>
            <person name="Hackl T."/>
            <person name="Roman M."/>
        </authorList>
    </citation>
    <scope>NUCLEOTIDE SEQUENCE [LARGE SCALE GENOMIC DNA]</scope>
    <source>
        <strain evidence="5 6">BVI</strain>
    </source>
</reference>
<keyword evidence="3" id="KW-0732">Signal</keyword>
<evidence type="ECO:0000256" key="3">
    <source>
        <dbReference type="SAM" id="SignalP"/>
    </source>
</evidence>
<organism evidence="5 6">
    <name type="scientific">Cafeteria roenbergensis</name>
    <name type="common">Marine flagellate</name>
    <dbReference type="NCBI Taxonomy" id="33653"/>
    <lineage>
        <taxon>Eukaryota</taxon>
        <taxon>Sar</taxon>
        <taxon>Stramenopiles</taxon>
        <taxon>Bigyra</taxon>
        <taxon>Opalozoa</taxon>
        <taxon>Bicosoecida</taxon>
        <taxon>Cafeteriaceae</taxon>
        <taxon>Cafeteria</taxon>
    </lineage>
</organism>
<evidence type="ECO:0000259" key="4">
    <source>
        <dbReference type="Pfam" id="PF14397"/>
    </source>
</evidence>
<dbReference type="InterPro" id="IPR039523">
    <property type="entry name" value="RimK-rel_E_lig_ATP-grasp"/>
</dbReference>
<feature type="domain" description="Alpha-L-glutamate ligase-related protein ATP-grasp" evidence="4">
    <location>
        <begin position="316"/>
        <end position="491"/>
    </location>
</feature>
<proteinExistence type="predicted"/>
<feature type="region of interest" description="Disordered" evidence="1">
    <location>
        <begin position="525"/>
        <end position="557"/>
    </location>
</feature>
<dbReference type="Pfam" id="PF14397">
    <property type="entry name" value="ATPgrasp_ST"/>
    <property type="match status" value="1"/>
</dbReference>
<comment type="caution">
    <text evidence="5">The sequence shown here is derived from an EMBL/GenBank/DDBJ whole genome shotgun (WGS) entry which is preliminary data.</text>
</comment>
<protein>
    <recommendedName>
        <fullName evidence="4">Alpha-L-glutamate ligase-related protein ATP-grasp domain-containing protein</fullName>
    </recommendedName>
</protein>
<dbReference type="AlphaFoldDB" id="A0A5A8CUJ3"/>
<evidence type="ECO:0000313" key="5">
    <source>
        <dbReference type="EMBL" id="KAA0156783.1"/>
    </source>
</evidence>
<feature type="transmembrane region" description="Helical" evidence="2">
    <location>
        <begin position="204"/>
        <end position="226"/>
    </location>
</feature>
<feature type="compositionally biased region" description="Low complexity" evidence="1">
    <location>
        <begin position="542"/>
        <end position="557"/>
    </location>
</feature>
<dbReference type="OMA" id="FWRVNCH"/>
<keyword evidence="2" id="KW-0472">Membrane</keyword>
<keyword evidence="2" id="KW-1133">Transmembrane helix</keyword>
<gene>
    <name evidence="5" type="ORF">FNF29_00894</name>
</gene>
<feature type="chain" id="PRO_5022699926" description="Alpha-L-glutamate ligase-related protein ATP-grasp domain-containing protein" evidence="3">
    <location>
        <begin position="27"/>
        <end position="557"/>
    </location>
</feature>
<sequence length="557" mass="59023">MFSWSRATWAAATALVASSLAAAVLAADTGAAPSKTGPAGSILARLPGQLNAAASMLVVTGYYALVAVNVGLALACIGLGGLVVVSANTPAARREWAAALASLWGYYRTLWYFVAGGSLRDCPYFQPDASAGPSEADADADPLMSEATLRQTRTHLFSLALVHRMWDQPHYRHGSFGEDARLNLRNVAIPGTGVPLSVFGLHVFLAWAAVAVVNPLACLVFAFYVARQKGDMAGAARAFRELLLAPQDWFSFWRLNCRLATHHAAITKDEGYALEDKFTFLEACAAAGVPVNPSLRCKGIIVKHRNEEGGLGLQSFSSASAGGDWIIQERIDNAPALAALLPADAPLSTLRVVTASTLGLSPEARKDASGDDIQALSCAFRAGRAGAVTDHSSIQFDVNVETGEVRRGTTSAHWYQLGLAKALSTPWTSEHDVTHHPDCGKPIAGVTIPDMAGIRKLVCDAHRRLLPRVPLVGWDVALTARHGVVLLEVNLSCNFFRARFDKTRYFRLVEQYFLDLERVQLEAEGGPGAASSAKTGGGGGAPAAANGRAPAAKTKST</sequence>
<feature type="transmembrane region" description="Helical" evidence="2">
    <location>
        <begin position="96"/>
        <end position="114"/>
    </location>
</feature>
<dbReference type="Proteomes" id="UP000323011">
    <property type="component" value="Unassembled WGS sequence"/>
</dbReference>
<accession>A0A5A8CUJ3</accession>
<feature type="transmembrane region" description="Helical" evidence="2">
    <location>
        <begin position="62"/>
        <end position="84"/>
    </location>
</feature>
<dbReference type="EMBL" id="VLTN01000003">
    <property type="protein sequence ID" value="KAA0156783.1"/>
    <property type="molecule type" value="Genomic_DNA"/>
</dbReference>
<name>A0A5A8CUJ3_CAFRO</name>
<evidence type="ECO:0000313" key="6">
    <source>
        <dbReference type="Proteomes" id="UP000323011"/>
    </source>
</evidence>
<keyword evidence="2" id="KW-0812">Transmembrane</keyword>
<keyword evidence="6" id="KW-1185">Reference proteome</keyword>